<accession>A0A5B7D146</accession>
<dbReference type="EMBL" id="VSRR010000452">
    <property type="protein sequence ID" value="MPC15757.1"/>
    <property type="molecule type" value="Genomic_DNA"/>
</dbReference>
<comment type="caution">
    <text evidence="1">The sequence shown here is derived from an EMBL/GenBank/DDBJ whole genome shotgun (WGS) entry which is preliminary data.</text>
</comment>
<reference evidence="1 2" key="1">
    <citation type="submission" date="2019-05" db="EMBL/GenBank/DDBJ databases">
        <title>Another draft genome of Portunus trituberculatus and its Hox gene families provides insights of decapod evolution.</title>
        <authorList>
            <person name="Jeong J.-H."/>
            <person name="Song I."/>
            <person name="Kim S."/>
            <person name="Choi T."/>
            <person name="Kim D."/>
            <person name="Ryu S."/>
            <person name="Kim W."/>
        </authorList>
    </citation>
    <scope>NUCLEOTIDE SEQUENCE [LARGE SCALE GENOMIC DNA]</scope>
    <source>
        <tissue evidence="1">Muscle</tissue>
    </source>
</reference>
<keyword evidence="2" id="KW-1185">Reference proteome</keyword>
<sequence>MYYFALLSFIKVERLPHLYGNLKQQAVYLPLLYHFYLRLTNVFHRQAVLVAAQLCRASTTCHGQAQVPCYESYFTHYIRTQSQDNVDSHDKLLSETLLRRTSTTLKSLLLK</sequence>
<dbReference type="Proteomes" id="UP000324222">
    <property type="component" value="Unassembled WGS sequence"/>
</dbReference>
<name>A0A5B7D146_PORTR</name>
<proteinExistence type="predicted"/>
<dbReference type="AlphaFoldDB" id="A0A5B7D146"/>
<gene>
    <name evidence="1" type="ORF">E2C01_008559</name>
</gene>
<evidence type="ECO:0000313" key="1">
    <source>
        <dbReference type="EMBL" id="MPC15757.1"/>
    </source>
</evidence>
<organism evidence="1 2">
    <name type="scientific">Portunus trituberculatus</name>
    <name type="common">Swimming crab</name>
    <name type="synonym">Neptunus trituberculatus</name>
    <dbReference type="NCBI Taxonomy" id="210409"/>
    <lineage>
        <taxon>Eukaryota</taxon>
        <taxon>Metazoa</taxon>
        <taxon>Ecdysozoa</taxon>
        <taxon>Arthropoda</taxon>
        <taxon>Crustacea</taxon>
        <taxon>Multicrustacea</taxon>
        <taxon>Malacostraca</taxon>
        <taxon>Eumalacostraca</taxon>
        <taxon>Eucarida</taxon>
        <taxon>Decapoda</taxon>
        <taxon>Pleocyemata</taxon>
        <taxon>Brachyura</taxon>
        <taxon>Eubrachyura</taxon>
        <taxon>Portunoidea</taxon>
        <taxon>Portunidae</taxon>
        <taxon>Portuninae</taxon>
        <taxon>Portunus</taxon>
    </lineage>
</organism>
<evidence type="ECO:0000313" key="2">
    <source>
        <dbReference type="Proteomes" id="UP000324222"/>
    </source>
</evidence>
<protein>
    <submittedName>
        <fullName evidence="1">Uncharacterized protein</fullName>
    </submittedName>
</protein>